<protein>
    <recommendedName>
        <fullName evidence="9">G-protein coupled receptors family 3 profile domain-containing protein</fullName>
    </recommendedName>
</protein>
<accession>A0A9D3PJ00</accession>
<dbReference type="EMBL" id="JAFDVH010000019">
    <property type="protein sequence ID" value="KAG7460218.1"/>
    <property type="molecule type" value="Genomic_DNA"/>
</dbReference>
<evidence type="ECO:0000256" key="5">
    <source>
        <dbReference type="ARBA" id="ARBA00023136"/>
    </source>
</evidence>
<feature type="transmembrane region" description="Helical" evidence="7">
    <location>
        <begin position="212"/>
        <end position="234"/>
    </location>
</feature>
<keyword evidence="5 7" id="KW-0472">Membrane</keyword>
<evidence type="ECO:0000256" key="2">
    <source>
        <dbReference type="ARBA" id="ARBA00007242"/>
    </source>
</evidence>
<comment type="subcellular location">
    <subcellularLocation>
        <location evidence="1">Membrane</location>
        <topology evidence="1">Multi-pass membrane protein</topology>
    </subcellularLocation>
</comment>
<feature type="domain" description="G-protein coupled receptors family 3 profile" evidence="9">
    <location>
        <begin position="55"/>
        <end position="302"/>
    </location>
</feature>
<dbReference type="PANTHER" id="PTHR14511">
    <property type="entry name" value="G PROTEIN COUPLED RECEPTOR, CLASS C, GROUP 5"/>
    <property type="match status" value="1"/>
</dbReference>
<evidence type="ECO:0000256" key="4">
    <source>
        <dbReference type="ARBA" id="ARBA00022989"/>
    </source>
</evidence>
<feature type="transmembrane region" description="Helical" evidence="7">
    <location>
        <begin position="281"/>
        <end position="300"/>
    </location>
</feature>
<evidence type="ECO:0000256" key="6">
    <source>
        <dbReference type="SAM" id="MobiDB-lite"/>
    </source>
</evidence>
<feature type="transmembrane region" description="Helical" evidence="7">
    <location>
        <begin position="246"/>
        <end position="269"/>
    </location>
</feature>
<dbReference type="Pfam" id="PF00003">
    <property type="entry name" value="7tm_3"/>
    <property type="match status" value="1"/>
</dbReference>
<keyword evidence="8" id="KW-0732">Signal</keyword>
<dbReference type="GO" id="GO:0005886">
    <property type="term" value="C:plasma membrane"/>
    <property type="evidence" value="ECO:0007669"/>
    <property type="project" value="TreeGrafter"/>
</dbReference>
<gene>
    <name evidence="10" type="ORF">MATL_G00219070</name>
</gene>
<evidence type="ECO:0000256" key="3">
    <source>
        <dbReference type="ARBA" id="ARBA00022692"/>
    </source>
</evidence>
<evidence type="ECO:0000313" key="11">
    <source>
        <dbReference type="Proteomes" id="UP001046870"/>
    </source>
</evidence>
<dbReference type="OrthoDB" id="9880600at2759"/>
<reference evidence="10" key="1">
    <citation type="submission" date="2021-01" db="EMBL/GenBank/DDBJ databases">
        <authorList>
            <person name="Zahm M."/>
            <person name="Roques C."/>
            <person name="Cabau C."/>
            <person name="Klopp C."/>
            <person name="Donnadieu C."/>
            <person name="Jouanno E."/>
            <person name="Lampietro C."/>
            <person name="Louis A."/>
            <person name="Herpin A."/>
            <person name="Echchiki A."/>
            <person name="Berthelot C."/>
            <person name="Parey E."/>
            <person name="Roest-Crollius H."/>
            <person name="Braasch I."/>
            <person name="Postlethwait J."/>
            <person name="Bobe J."/>
            <person name="Montfort J."/>
            <person name="Bouchez O."/>
            <person name="Begum T."/>
            <person name="Mejri S."/>
            <person name="Adams A."/>
            <person name="Chen W.-J."/>
            <person name="Guiguen Y."/>
        </authorList>
    </citation>
    <scope>NUCLEOTIDE SEQUENCE</scope>
    <source>
        <strain evidence="10">YG-15Mar2019-1</strain>
        <tissue evidence="10">Brain</tissue>
    </source>
</reference>
<dbReference type="GO" id="GO:0070062">
    <property type="term" value="C:extracellular exosome"/>
    <property type="evidence" value="ECO:0007669"/>
    <property type="project" value="TreeGrafter"/>
</dbReference>
<dbReference type="GO" id="GO:0004930">
    <property type="term" value="F:G protein-coupled receptor activity"/>
    <property type="evidence" value="ECO:0007669"/>
    <property type="project" value="InterPro"/>
</dbReference>
<name>A0A9D3PJ00_MEGAT</name>
<feature type="transmembrane region" description="Helical" evidence="7">
    <location>
        <begin position="59"/>
        <end position="91"/>
    </location>
</feature>
<comment type="similarity">
    <text evidence="2">Belongs to the G-protein coupled receptor 3 family.</text>
</comment>
<feature type="chain" id="PRO_5038701574" description="G-protein coupled receptors family 3 profile domain-containing protein" evidence="8">
    <location>
        <begin position="36"/>
        <end position="436"/>
    </location>
</feature>
<evidence type="ECO:0000256" key="1">
    <source>
        <dbReference type="ARBA" id="ARBA00004141"/>
    </source>
</evidence>
<feature type="transmembrane region" description="Helical" evidence="7">
    <location>
        <begin position="168"/>
        <end position="192"/>
    </location>
</feature>
<dbReference type="PANTHER" id="PTHR14511:SF15">
    <property type="entry name" value="G-PROTEIN COUPLED RECEPTOR FAMILY C GROUP 5 MEMBER C"/>
    <property type="match status" value="1"/>
</dbReference>
<keyword evidence="4 7" id="KW-1133">Transmembrane helix</keyword>
<comment type="caution">
    <text evidence="10">The sequence shown here is derived from an EMBL/GenBank/DDBJ whole genome shotgun (WGS) entry which is preliminary data.</text>
</comment>
<evidence type="ECO:0000256" key="7">
    <source>
        <dbReference type="SAM" id="Phobius"/>
    </source>
</evidence>
<feature type="transmembrane region" description="Helical" evidence="7">
    <location>
        <begin position="103"/>
        <end position="121"/>
    </location>
</feature>
<feature type="transmembrane region" description="Helical" evidence="7">
    <location>
        <begin position="133"/>
        <end position="156"/>
    </location>
</feature>
<evidence type="ECO:0000259" key="9">
    <source>
        <dbReference type="Pfam" id="PF00003"/>
    </source>
</evidence>
<dbReference type="InterPro" id="IPR051753">
    <property type="entry name" value="RA-inducible_GPCR3"/>
</dbReference>
<feature type="region of interest" description="Disordered" evidence="6">
    <location>
        <begin position="394"/>
        <end position="436"/>
    </location>
</feature>
<sequence>MRVNRLQALAAMENTVFRPTLLLLLSLWSLPGVGATNSTPYGCSPTISALYYNMCDLGAVWGVVVEAFAAAGMVASFVLLVTLLASLPFVTEAGRRSAVGPQAGLLVFTLGLFGLAFAFIAGKNFSTCVARRFLFGVLFAGCFSCLLAHAASLNVLARRDRAPRGWALCLAALALWLVEVIVNTEWLTITVARYPLNATGVPAPCAVANPDFAMALVYVMALLLAVLVAAAAALAGGHRRWHRAAIFILTTAILSAGVWAAWLVMYVYVNQRRGSPAWDDPTLAIAVVANGWVFLALYVIPEISALTDEGEEPKVPVEGGYPSRGVGYETILKEQKEPSSQNVYVENQAFTLDETTAAANKPLSPYSGYNGQIRSCVYQPTELALITKGLGNLQRMDHSHEPGPPRVTPSSPQADEGFSGPGQSHASSGNGLHSRW</sequence>
<dbReference type="InterPro" id="IPR017978">
    <property type="entry name" value="GPCR_3_C"/>
</dbReference>
<dbReference type="GO" id="GO:0030295">
    <property type="term" value="F:protein kinase activator activity"/>
    <property type="evidence" value="ECO:0007669"/>
    <property type="project" value="TreeGrafter"/>
</dbReference>
<evidence type="ECO:0000313" key="10">
    <source>
        <dbReference type="EMBL" id="KAG7460218.1"/>
    </source>
</evidence>
<proteinExistence type="inferred from homology"/>
<dbReference type="GO" id="GO:0043235">
    <property type="term" value="C:receptor complex"/>
    <property type="evidence" value="ECO:0007669"/>
    <property type="project" value="TreeGrafter"/>
</dbReference>
<dbReference type="AlphaFoldDB" id="A0A9D3PJ00"/>
<keyword evidence="3 7" id="KW-0812">Transmembrane</keyword>
<keyword evidence="11" id="KW-1185">Reference proteome</keyword>
<organism evidence="10 11">
    <name type="scientific">Megalops atlanticus</name>
    <name type="common">Tarpon</name>
    <name type="synonym">Clupea gigantea</name>
    <dbReference type="NCBI Taxonomy" id="7932"/>
    <lineage>
        <taxon>Eukaryota</taxon>
        <taxon>Metazoa</taxon>
        <taxon>Chordata</taxon>
        <taxon>Craniata</taxon>
        <taxon>Vertebrata</taxon>
        <taxon>Euteleostomi</taxon>
        <taxon>Actinopterygii</taxon>
        <taxon>Neopterygii</taxon>
        <taxon>Teleostei</taxon>
        <taxon>Elopiformes</taxon>
        <taxon>Megalopidae</taxon>
        <taxon>Megalops</taxon>
    </lineage>
</organism>
<evidence type="ECO:0000256" key="8">
    <source>
        <dbReference type="SAM" id="SignalP"/>
    </source>
</evidence>
<dbReference type="Proteomes" id="UP001046870">
    <property type="component" value="Chromosome 19"/>
</dbReference>
<feature type="compositionally biased region" description="Polar residues" evidence="6">
    <location>
        <begin position="421"/>
        <end position="436"/>
    </location>
</feature>
<feature type="signal peptide" evidence="8">
    <location>
        <begin position="1"/>
        <end position="35"/>
    </location>
</feature>